<evidence type="ECO:0000313" key="6">
    <source>
        <dbReference type="Proteomes" id="UP000275078"/>
    </source>
</evidence>
<keyword evidence="3" id="KW-0472">Membrane</keyword>
<accession>A0A3N4IDS9</accession>
<dbReference type="Proteomes" id="UP000275078">
    <property type="component" value="Unassembled WGS sequence"/>
</dbReference>
<keyword evidence="3" id="KW-1133">Transmembrane helix</keyword>
<sequence length="242" mass="27140">MLAPTASTTRLQFLLALLLSISTLPKTILTAPLPSQTPVKSILPSYTDSNATNSESLHTLVISLTKRAALTNVDVQKSKQFSEAFVRVQGICGVNGIQIPRSWGADEGSPLKTNPHVGQVLELCKKFTELTTHRVEGEAGPPERKCTLKIEKEEALKFAAIFNGFGLAFAVAACGYCFVQRKKVINRLTKEQEERKKEREQIEKLKVEVKMEKDLRVAEEHRHRDSKQRLAETWDGRKSLDW</sequence>
<proteinExistence type="predicted"/>
<organism evidence="5 6">
    <name type="scientific">Ascobolus immersus RN42</name>
    <dbReference type="NCBI Taxonomy" id="1160509"/>
    <lineage>
        <taxon>Eukaryota</taxon>
        <taxon>Fungi</taxon>
        <taxon>Dikarya</taxon>
        <taxon>Ascomycota</taxon>
        <taxon>Pezizomycotina</taxon>
        <taxon>Pezizomycetes</taxon>
        <taxon>Pezizales</taxon>
        <taxon>Ascobolaceae</taxon>
        <taxon>Ascobolus</taxon>
    </lineage>
</organism>
<reference evidence="5 6" key="1">
    <citation type="journal article" date="2018" name="Nat. Ecol. Evol.">
        <title>Pezizomycetes genomes reveal the molecular basis of ectomycorrhizal truffle lifestyle.</title>
        <authorList>
            <person name="Murat C."/>
            <person name="Payen T."/>
            <person name="Noel B."/>
            <person name="Kuo A."/>
            <person name="Morin E."/>
            <person name="Chen J."/>
            <person name="Kohler A."/>
            <person name="Krizsan K."/>
            <person name="Balestrini R."/>
            <person name="Da Silva C."/>
            <person name="Montanini B."/>
            <person name="Hainaut M."/>
            <person name="Levati E."/>
            <person name="Barry K.W."/>
            <person name="Belfiori B."/>
            <person name="Cichocki N."/>
            <person name="Clum A."/>
            <person name="Dockter R.B."/>
            <person name="Fauchery L."/>
            <person name="Guy J."/>
            <person name="Iotti M."/>
            <person name="Le Tacon F."/>
            <person name="Lindquist E.A."/>
            <person name="Lipzen A."/>
            <person name="Malagnac F."/>
            <person name="Mello A."/>
            <person name="Molinier V."/>
            <person name="Miyauchi S."/>
            <person name="Poulain J."/>
            <person name="Riccioni C."/>
            <person name="Rubini A."/>
            <person name="Sitrit Y."/>
            <person name="Splivallo R."/>
            <person name="Traeger S."/>
            <person name="Wang M."/>
            <person name="Zifcakova L."/>
            <person name="Wipf D."/>
            <person name="Zambonelli A."/>
            <person name="Paolocci F."/>
            <person name="Nowrousian M."/>
            <person name="Ottonello S."/>
            <person name="Baldrian P."/>
            <person name="Spatafora J.W."/>
            <person name="Henrissat B."/>
            <person name="Nagy L.G."/>
            <person name="Aury J.M."/>
            <person name="Wincker P."/>
            <person name="Grigoriev I.V."/>
            <person name="Bonfante P."/>
            <person name="Martin F.M."/>
        </authorList>
    </citation>
    <scope>NUCLEOTIDE SEQUENCE [LARGE SCALE GENOMIC DNA]</scope>
    <source>
        <strain evidence="5 6">RN42</strain>
    </source>
</reference>
<feature type="region of interest" description="Disordered" evidence="2">
    <location>
        <begin position="217"/>
        <end position="242"/>
    </location>
</feature>
<feature type="chain" id="PRO_5018140717" evidence="4">
    <location>
        <begin position="31"/>
        <end position="242"/>
    </location>
</feature>
<dbReference type="EMBL" id="ML119661">
    <property type="protein sequence ID" value="RPA83939.1"/>
    <property type="molecule type" value="Genomic_DNA"/>
</dbReference>
<dbReference type="AlphaFoldDB" id="A0A3N4IDS9"/>
<protein>
    <submittedName>
        <fullName evidence="5">Uncharacterized protein</fullName>
    </submittedName>
</protein>
<keyword evidence="4" id="KW-0732">Signal</keyword>
<evidence type="ECO:0000256" key="3">
    <source>
        <dbReference type="SAM" id="Phobius"/>
    </source>
</evidence>
<evidence type="ECO:0000256" key="2">
    <source>
        <dbReference type="SAM" id="MobiDB-lite"/>
    </source>
</evidence>
<name>A0A3N4IDS9_ASCIM</name>
<keyword evidence="3" id="KW-0812">Transmembrane</keyword>
<keyword evidence="6" id="KW-1185">Reference proteome</keyword>
<evidence type="ECO:0000256" key="1">
    <source>
        <dbReference type="SAM" id="Coils"/>
    </source>
</evidence>
<gene>
    <name evidence="5" type="ORF">BJ508DRAFT_304116</name>
</gene>
<keyword evidence="1" id="KW-0175">Coiled coil</keyword>
<evidence type="ECO:0000313" key="5">
    <source>
        <dbReference type="EMBL" id="RPA83939.1"/>
    </source>
</evidence>
<feature type="transmembrane region" description="Helical" evidence="3">
    <location>
        <begin position="158"/>
        <end position="179"/>
    </location>
</feature>
<evidence type="ECO:0000256" key="4">
    <source>
        <dbReference type="SAM" id="SignalP"/>
    </source>
</evidence>
<feature type="signal peptide" evidence="4">
    <location>
        <begin position="1"/>
        <end position="30"/>
    </location>
</feature>
<feature type="coiled-coil region" evidence="1">
    <location>
        <begin position="181"/>
        <end position="215"/>
    </location>
</feature>